<evidence type="ECO:0000256" key="1">
    <source>
        <dbReference type="SAM" id="MobiDB-lite"/>
    </source>
</evidence>
<dbReference type="EMBL" id="CADCUB010000052">
    <property type="protein sequence ID" value="CAA9318192.1"/>
    <property type="molecule type" value="Genomic_DNA"/>
</dbReference>
<name>A0A6J4L0H6_9ACTN</name>
<gene>
    <name evidence="2" type="ORF">AVDCRST_MAG07-1616</name>
</gene>
<organism evidence="2">
    <name type="scientific">uncultured Frankineae bacterium</name>
    <dbReference type="NCBI Taxonomy" id="437475"/>
    <lineage>
        <taxon>Bacteria</taxon>
        <taxon>Bacillati</taxon>
        <taxon>Actinomycetota</taxon>
        <taxon>Actinomycetes</taxon>
        <taxon>Frankiales</taxon>
        <taxon>environmental samples</taxon>
    </lineage>
</organism>
<proteinExistence type="predicted"/>
<evidence type="ECO:0000313" key="2">
    <source>
        <dbReference type="EMBL" id="CAA9318192.1"/>
    </source>
</evidence>
<reference evidence="2" key="1">
    <citation type="submission" date="2020-02" db="EMBL/GenBank/DDBJ databases">
        <authorList>
            <person name="Meier V. D."/>
        </authorList>
    </citation>
    <scope>NUCLEOTIDE SEQUENCE</scope>
    <source>
        <strain evidence="2">AVDCRST_MAG07</strain>
    </source>
</reference>
<protein>
    <submittedName>
        <fullName evidence="2">Uncharacterized protein</fullName>
    </submittedName>
</protein>
<accession>A0A6J4L0H6</accession>
<feature type="region of interest" description="Disordered" evidence="1">
    <location>
        <begin position="1"/>
        <end position="29"/>
    </location>
</feature>
<sequence>MGRRPPEEWDERDRARALDGQGSTGGSAASRLTATVAACNPGTGTGPAADLTCG</sequence>
<feature type="compositionally biased region" description="Basic and acidic residues" evidence="1">
    <location>
        <begin position="1"/>
        <end position="17"/>
    </location>
</feature>
<dbReference type="AlphaFoldDB" id="A0A6J4L0H6"/>